<reference evidence="1" key="1">
    <citation type="submission" date="2019-09" db="EMBL/GenBank/DDBJ databases">
        <authorList>
            <person name="Teo W.F.A."/>
            <person name="Duangmal K."/>
        </authorList>
    </citation>
    <scope>NUCLEOTIDE SEQUENCE [LARGE SCALE GENOMIC DNA]</scope>
    <source>
        <strain evidence="1">K81G1</strain>
    </source>
</reference>
<organism evidence="1 2">
    <name type="scientific">Amycolatopsis acidicola</name>
    <dbReference type="NCBI Taxonomy" id="2596893"/>
    <lineage>
        <taxon>Bacteria</taxon>
        <taxon>Bacillati</taxon>
        <taxon>Actinomycetota</taxon>
        <taxon>Actinomycetes</taxon>
        <taxon>Pseudonocardiales</taxon>
        <taxon>Pseudonocardiaceae</taxon>
        <taxon>Amycolatopsis</taxon>
    </lineage>
</organism>
<keyword evidence="2" id="KW-1185">Reference proteome</keyword>
<dbReference type="Proteomes" id="UP000319769">
    <property type="component" value="Unassembled WGS sequence"/>
</dbReference>
<dbReference type="RefSeq" id="WP_144746642.1">
    <property type="nucleotide sequence ID" value="NZ_VMNW02000006.1"/>
</dbReference>
<proteinExistence type="predicted"/>
<name>A0A5N0VFS1_9PSEU</name>
<comment type="caution">
    <text evidence="1">The sequence shown here is derived from an EMBL/GenBank/DDBJ whole genome shotgun (WGS) entry which is preliminary data.</text>
</comment>
<evidence type="ECO:0000313" key="1">
    <source>
        <dbReference type="EMBL" id="KAA9164965.1"/>
    </source>
</evidence>
<sequence>MNLDTPEASIDGIKNAVIEEFYQLDPRARVKKTEFFNHTFAPDLIVSWPSNAKRYLYLRSETELGYLLEDLRFIQENRPIIFELSDAIASEGGSANELERQSERNDTLVTDAAGLGSLIDGRDSKFLELATSSLAQGGRGVLDENNGKAATLAFRGGFDGALSLDRTRTKNAVYAIARYLNLDHATRMQSLLQAVWVGAGGSLSNFPGNSPHSLAAISDDALAFLMEYDEIDDDYFWRRLGANVGLPQLTRLTLPQGSPNLEHFIHANLNVLWGRCVRVKEAQEFLSDTDNVIGTRWFAQHNLLGLRGRSFAAYFGDRVQELDSVRPTRRDGVTVPALNNRASKLHIDQVEFASENRTLKYASSDGSNLVDTEELTGVGQSMGSSGLIKRAEVKLISGQHLSCDFTSASATARTSARIPLVSLALTAIPLFATLSADIYEHLAKMFEIEAPKAGQAELDFSTDTDTDT</sequence>
<accession>A0A5N0VFS1</accession>
<dbReference type="EMBL" id="VMNW02000006">
    <property type="protein sequence ID" value="KAA9164965.1"/>
    <property type="molecule type" value="Genomic_DNA"/>
</dbReference>
<dbReference type="AlphaFoldDB" id="A0A5N0VFS1"/>
<evidence type="ECO:0000313" key="2">
    <source>
        <dbReference type="Proteomes" id="UP000319769"/>
    </source>
</evidence>
<dbReference type="OrthoDB" id="4915395at2"/>
<protein>
    <submittedName>
        <fullName evidence="1">Uncharacterized protein</fullName>
    </submittedName>
</protein>
<gene>
    <name evidence="1" type="ORF">FPZ12_006860</name>
</gene>